<organism evidence="8 9">
    <name type="scientific">Nocardioides lentus</name>
    <dbReference type="NCBI Taxonomy" id="338077"/>
    <lineage>
        <taxon>Bacteria</taxon>
        <taxon>Bacillati</taxon>
        <taxon>Actinomycetota</taxon>
        <taxon>Actinomycetes</taxon>
        <taxon>Propionibacteriales</taxon>
        <taxon>Nocardioidaceae</taxon>
        <taxon>Nocardioides</taxon>
    </lineage>
</organism>
<reference evidence="9" key="1">
    <citation type="journal article" date="2019" name="Int. J. Syst. Evol. Microbiol.">
        <title>The Global Catalogue of Microorganisms (GCM) 10K type strain sequencing project: providing services to taxonomists for standard genome sequencing and annotation.</title>
        <authorList>
            <consortium name="The Broad Institute Genomics Platform"/>
            <consortium name="The Broad Institute Genome Sequencing Center for Infectious Disease"/>
            <person name="Wu L."/>
            <person name="Ma J."/>
        </authorList>
    </citation>
    <scope>NUCLEOTIDE SEQUENCE [LARGE SCALE GENOMIC DNA]</scope>
    <source>
        <strain evidence="9">JCM 14046</strain>
    </source>
</reference>
<dbReference type="InterPro" id="IPR036291">
    <property type="entry name" value="NAD(P)-bd_dom_sf"/>
</dbReference>
<protein>
    <submittedName>
        <fullName evidence="8">NDMA-dependent alcohol dehydrogenase</fullName>
    </submittedName>
</protein>
<name>A0ABP5A9M1_9ACTN</name>
<dbReference type="PROSITE" id="PS00059">
    <property type="entry name" value="ADH_ZINC"/>
    <property type="match status" value="1"/>
</dbReference>
<comment type="cofactor">
    <cofactor evidence="6">
        <name>Zn(2+)</name>
        <dbReference type="ChEBI" id="CHEBI:29105"/>
    </cofactor>
</comment>
<dbReference type="Gene3D" id="3.40.50.720">
    <property type="entry name" value="NAD(P)-binding Rossmann-like Domain"/>
    <property type="match status" value="1"/>
</dbReference>
<evidence type="ECO:0000313" key="9">
    <source>
        <dbReference type="Proteomes" id="UP001501612"/>
    </source>
</evidence>
<dbReference type="RefSeq" id="WP_344002741.1">
    <property type="nucleotide sequence ID" value="NZ_BAAAMY010000001.1"/>
</dbReference>
<sequence>MKTKAAVVYEAGARIEIEELELDKPQEGEVLIRYTHAGLCHSDVHVAHGDLEARLPMVLGHEGAGIIEEVGPGVSRVKVGDHVVCSFIPNCGHCRYCANGQQSICDMGATILEGYLPGERFPITGPRGQYGAMCMLGTFSQYGVISQNSCVKVDDDLPLEKAVLVGCGVPTGWGAAVNTAEVKAGQTVIVVGVGGIGINAVQGAALAGAKNVIAVDPLPNKREKAMELGATHAFASTDEAMETITNLTRGQMADSAILTPGLMTSEIVAGGFHAVGKGGVVVLTGLNKLMEETIQLPGSIMTLYRKQLRGSLFGDCNPTTDIPRILGLYQSGDIKLDEIITNTYTLEQVNEGYDALLNGENVRGVVIHEHA</sequence>
<accession>A0ABP5A9M1</accession>
<keyword evidence="4" id="KW-0560">Oxidoreductase</keyword>
<dbReference type="Proteomes" id="UP001501612">
    <property type="component" value="Unassembled WGS sequence"/>
</dbReference>
<keyword evidence="9" id="KW-1185">Reference proteome</keyword>
<dbReference type="InterPro" id="IPR011032">
    <property type="entry name" value="GroES-like_sf"/>
</dbReference>
<evidence type="ECO:0000256" key="1">
    <source>
        <dbReference type="ARBA" id="ARBA00008072"/>
    </source>
</evidence>
<keyword evidence="5" id="KW-0520">NAD</keyword>
<dbReference type="PANTHER" id="PTHR43880:SF12">
    <property type="entry name" value="ALCOHOL DEHYDROGENASE CLASS-3"/>
    <property type="match status" value="1"/>
</dbReference>
<evidence type="ECO:0000256" key="2">
    <source>
        <dbReference type="ARBA" id="ARBA00022723"/>
    </source>
</evidence>
<dbReference type="NCBIfam" id="TIGR03989">
    <property type="entry name" value="Rxyl_3153"/>
    <property type="match status" value="1"/>
</dbReference>
<dbReference type="Pfam" id="PF00107">
    <property type="entry name" value="ADH_zinc_N"/>
    <property type="match status" value="1"/>
</dbReference>
<evidence type="ECO:0000256" key="5">
    <source>
        <dbReference type="ARBA" id="ARBA00023027"/>
    </source>
</evidence>
<dbReference type="Pfam" id="PF08240">
    <property type="entry name" value="ADH_N"/>
    <property type="match status" value="1"/>
</dbReference>
<dbReference type="InterPro" id="IPR013154">
    <property type="entry name" value="ADH-like_N"/>
</dbReference>
<keyword evidence="3 6" id="KW-0862">Zinc</keyword>
<dbReference type="InterPro" id="IPR013149">
    <property type="entry name" value="ADH-like_C"/>
</dbReference>
<evidence type="ECO:0000256" key="6">
    <source>
        <dbReference type="RuleBase" id="RU361277"/>
    </source>
</evidence>
<dbReference type="InterPro" id="IPR002328">
    <property type="entry name" value="ADH_Zn_CS"/>
</dbReference>
<evidence type="ECO:0000256" key="4">
    <source>
        <dbReference type="ARBA" id="ARBA00023002"/>
    </source>
</evidence>
<dbReference type="SUPFAM" id="SSF50129">
    <property type="entry name" value="GroES-like"/>
    <property type="match status" value="2"/>
</dbReference>
<comment type="similarity">
    <text evidence="1 6">Belongs to the zinc-containing alcohol dehydrogenase family.</text>
</comment>
<evidence type="ECO:0000256" key="3">
    <source>
        <dbReference type="ARBA" id="ARBA00022833"/>
    </source>
</evidence>
<dbReference type="EMBL" id="BAAAMY010000001">
    <property type="protein sequence ID" value="GAA1905707.1"/>
    <property type="molecule type" value="Genomic_DNA"/>
</dbReference>
<dbReference type="CDD" id="cd08279">
    <property type="entry name" value="Zn_ADH_class_III"/>
    <property type="match status" value="1"/>
</dbReference>
<feature type="domain" description="Enoyl reductase (ER)" evidence="7">
    <location>
        <begin position="12"/>
        <end position="367"/>
    </location>
</feature>
<gene>
    <name evidence="8" type="ORF">GCM10009737_03140</name>
</gene>
<proteinExistence type="inferred from homology"/>
<evidence type="ECO:0000313" key="8">
    <source>
        <dbReference type="EMBL" id="GAA1905707.1"/>
    </source>
</evidence>
<dbReference type="PANTHER" id="PTHR43880">
    <property type="entry name" value="ALCOHOL DEHYDROGENASE"/>
    <property type="match status" value="1"/>
</dbReference>
<dbReference type="InterPro" id="IPR020843">
    <property type="entry name" value="ER"/>
</dbReference>
<dbReference type="SUPFAM" id="SSF51735">
    <property type="entry name" value="NAD(P)-binding Rossmann-fold domains"/>
    <property type="match status" value="1"/>
</dbReference>
<keyword evidence="2 6" id="KW-0479">Metal-binding</keyword>
<comment type="caution">
    <text evidence="8">The sequence shown here is derived from an EMBL/GenBank/DDBJ whole genome shotgun (WGS) entry which is preliminary data.</text>
</comment>
<dbReference type="SMART" id="SM00829">
    <property type="entry name" value="PKS_ER"/>
    <property type="match status" value="1"/>
</dbReference>
<evidence type="ECO:0000259" key="7">
    <source>
        <dbReference type="SMART" id="SM00829"/>
    </source>
</evidence>
<dbReference type="Gene3D" id="3.90.180.10">
    <property type="entry name" value="Medium-chain alcohol dehydrogenases, catalytic domain"/>
    <property type="match status" value="1"/>
</dbReference>
<dbReference type="InterPro" id="IPR023921">
    <property type="entry name" value="ADH_Zn_actinomycetes"/>
</dbReference>